<dbReference type="SMART" id="SM00248">
    <property type="entry name" value="ANK"/>
    <property type="match status" value="2"/>
</dbReference>
<comment type="caution">
    <text evidence="4">The sequence shown here is derived from an EMBL/GenBank/DDBJ whole genome shotgun (WGS) entry which is preliminary data.</text>
</comment>
<dbReference type="InterPro" id="IPR036770">
    <property type="entry name" value="Ankyrin_rpt-contain_sf"/>
</dbReference>
<dbReference type="InterPro" id="IPR035994">
    <property type="entry name" value="Nucleoside_phosphorylase_sf"/>
</dbReference>
<feature type="compositionally biased region" description="Basic and acidic residues" evidence="2">
    <location>
        <begin position="387"/>
        <end position="397"/>
    </location>
</feature>
<keyword evidence="1" id="KW-0040">ANK repeat</keyword>
<feature type="compositionally biased region" description="Polar residues" evidence="2">
    <location>
        <begin position="575"/>
        <end position="588"/>
    </location>
</feature>
<feature type="compositionally biased region" description="Polar residues" evidence="2">
    <location>
        <begin position="353"/>
        <end position="374"/>
    </location>
</feature>
<dbReference type="AlphaFoldDB" id="A0AAN8MQ22"/>
<dbReference type="InterPro" id="IPR000845">
    <property type="entry name" value="Nucleoside_phosphorylase_d"/>
</dbReference>
<evidence type="ECO:0000256" key="2">
    <source>
        <dbReference type="SAM" id="MobiDB-lite"/>
    </source>
</evidence>
<dbReference type="Gene3D" id="3.40.50.1580">
    <property type="entry name" value="Nucleoside phosphorylase domain"/>
    <property type="match status" value="1"/>
</dbReference>
<dbReference type="Proteomes" id="UP001313282">
    <property type="component" value="Unassembled WGS sequence"/>
</dbReference>
<dbReference type="InterPro" id="IPR053137">
    <property type="entry name" value="NLR-like"/>
</dbReference>
<organism evidence="4 5">
    <name type="scientific">Orbilia javanica</name>
    <dbReference type="NCBI Taxonomy" id="47235"/>
    <lineage>
        <taxon>Eukaryota</taxon>
        <taxon>Fungi</taxon>
        <taxon>Dikarya</taxon>
        <taxon>Ascomycota</taxon>
        <taxon>Pezizomycotina</taxon>
        <taxon>Orbiliomycetes</taxon>
        <taxon>Orbiliales</taxon>
        <taxon>Orbiliaceae</taxon>
        <taxon>Orbilia</taxon>
    </lineage>
</organism>
<dbReference type="PROSITE" id="PS50297">
    <property type="entry name" value="ANK_REP_REGION"/>
    <property type="match status" value="2"/>
</dbReference>
<gene>
    <name evidence="4" type="ORF">TWF718_007945</name>
</gene>
<evidence type="ECO:0000313" key="5">
    <source>
        <dbReference type="Proteomes" id="UP001313282"/>
    </source>
</evidence>
<proteinExistence type="predicted"/>
<accession>A0AAN8MQ22</accession>
<keyword evidence="5" id="KW-1185">Reference proteome</keyword>
<feature type="repeat" description="ANK" evidence="1">
    <location>
        <begin position="846"/>
        <end position="878"/>
    </location>
</feature>
<sequence>MPPCISLETIPDAISYPGYTKFLAMATLRSHYDYTVGWICALPKEQTAAMLVLDTEHPDLFTPPGDKNVYTLGSIGPYNVAITCLPISCYGTNQMAATATYMVGTFPSIKITLMVGIGAGVPSKVKLGDVVISTEWIQWDFGKASRDFELSSRHYYPPKELSAAMSKLKSQQNRYGTRIPQYLEKIKANNLDLSPEFVSVPGNEVAADPRKARVHYGLIASGNQVVKNAQKRDEISRLLKNRVLCIEMEAAGLVDCPAVIVRGICDYADEAKNDDWQEYAAVLAAICARELLQCVQPNHINSARPISDNIQHGPGMGLEQGHYGVVSFLSGINIGETSQRRDINSHPIPNYYNMKNDSSNTSGPETIAKSQNQHPAKEPPLPQKITNQDEKDNRREGNFSPGIQKGHKASNPPKGQGRDESKISPQVSKAGITTSSHEGPDIVRNKLPNRRQPESSDSDWSDLESQSETEELKLRPLSEMFKITADQSEEKHTPIANLPKRQNWYETRKLPYSSEATSNKHAKKLDALKNRFPDKRQSETSTSNSQEDGNQLETEESTLFGDLFETAAVEHEEGSASTTSLPKNQNRSGVKKLPYSPEVTSKRHAKKLKARDSTLFGDLFETAAVEHEESSTPAPTPEPRDTKERNITQQNNISDRNKQEAPAARWGEMKPYEWPVIPSQYKNKTKQSPETGNKKPKASVQQNNDPDRKQRSTFDERLSDRLKYSPGITYAGDRDSTGGNEPPKSRETPTGGRLSNPPKHRNQGGMNELPFYTGISDDETQEKPQKRGLSKRMESLKIREPVIIKRISDSPKAPNKRETKQSPSSERITSSDDEKAKKGARKRSKRDRTVLSIAVEAGSIKEVRYLLDRGADLEAEDEHTGYTPLAWAGKMKNYEIINLLLQRGAKVELESQLSRYLLKVAGGKEDGDSMYRRALDGEGEFSLQNGMGAVKRDIMVGMIVWARRTTQFEVLAFLRKNDPKPESQGGLKQVATKEIKRARVTPNFSGRHSFLDRN</sequence>
<reference evidence="4 5" key="1">
    <citation type="submission" date="2019-10" db="EMBL/GenBank/DDBJ databases">
        <authorList>
            <person name="Palmer J.M."/>
        </authorList>
    </citation>
    <scope>NUCLEOTIDE SEQUENCE [LARGE SCALE GENOMIC DNA]</scope>
    <source>
        <strain evidence="4 5">TWF718</strain>
    </source>
</reference>
<name>A0AAN8MQ22_9PEZI</name>
<feature type="region of interest" description="Disordered" evidence="2">
    <location>
        <begin position="340"/>
        <end position="847"/>
    </location>
</feature>
<feature type="compositionally biased region" description="Polar residues" evidence="2">
    <location>
        <begin position="680"/>
        <end position="691"/>
    </location>
</feature>
<dbReference type="Pfam" id="PF12796">
    <property type="entry name" value="Ank_2"/>
    <property type="match status" value="1"/>
</dbReference>
<dbReference type="GO" id="GO:0009116">
    <property type="term" value="P:nucleoside metabolic process"/>
    <property type="evidence" value="ECO:0007669"/>
    <property type="project" value="InterPro"/>
</dbReference>
<dbReference type="Pfam" id="PF01048">
    <property type="entry name" value="PNP_UDP_1"/>
    <property type="match status" value="1"/>
</dbReference>
<protein>
    <recommendedName>
        <fullName evidence="3">Nucleoside phosphorylase domain-containing protein</fullName>
    </recommendedName>
</protein>
<feature type="compositionally biased region" description="Polar residues" evidence="2">
    <location>
        <begin position="539"/>
        <end position="552"/>
    </location>
</feature>
<dbReference type="SUPFAM" id="SSF48403">
    <property type="entry name" value="Ankyrin repeat"/>
    <property type="match status" value="1"/>
</dbReference>
<evidence type="ECO:0000256" key="1">
    <source>
        <dbReference type="PROSITE-ProRule" id="PRU00023"/>
    </source>
</evidence>
<dbReference type="PANTHER" id="PTHR46082:SF11">
    <property type="entry name" value="AAA+ ATPASE DOMAIN-CONTAINING PROTEIN-RELATED"/>
    <property type="match status" value="1"/>
</dbReference>
<feature type="compositionally biased region" description="Polar residues" evidence="2">
    <location>
        <begin position="423"/>
        <end position="437"/>
    </location>
</feature>
<dbReference type="PROSITE" id="PS50088">
    <property type="entry name" value="ANK_REPEAT"/>
    <property type="match status" value="2"/>
</dbReference>
<dbReference type="EMBL" id="JAVHNR010000005">
    <property type="protein sequence ID" value="KAK6342541.1"/>
    <property type="molecule type" value="Genomic_DNA"/>
</dbReference>
<feature type="compositionally biased region" description="Acidic residues" evidence="2">
    <location>
        <begin position="456"/>
        <end position="469"/>
    </location>
</feature>
<feature type="compositionally biased region" description="Basic and acidic residues" evidence="2">
    <location>
        <begin position="705"/>
        <end position="723"/>
    </location>
</feature>
<evidence type="ECO:0000313" key="4">
    <source>
        <dbReference type="EMBL" id="KAK6342541.1"/>
    </source>
</evidence>
<evidence type="ECO:0000259" key="3">
    <source>
        <dbReference type="Pfam" id="PF01048"/>
    </source>
</evidence>
<feature type="compositionally biased region" description="Basic and acidic residues" evidence="2">
    <location>
        <begin position="524"/>
        <end position="538"/>
    </location>
</feature>
<dbReference type="Gene3D" id="1.25.40.20">
    <property type="entry name" value="Ankyrin repeat-containing domain"/>
    <property type="match status" value="1"/>
</dbReference>
<dbReference type="InterPro" id="IPR002110">
    <property type="entry name" value="Ankyrin_rpt"/>
</dbReference>
<dbReference type="GO" id="GO:0003824">
    <property type="term" value="F:catalytic activity"/>
    <property type="evidence" value="ECO:0007669"/>
    <property type="project" value="InterPro"/>
</dbReference>
<dbReference type="CDD" id="cd09008">
    <property type="entry name" value="MTAN"/>
    <property type="match status" value="1"/>
</dbReference>
<dbReference type="PANTHER" id="PTHR46082">
    <property type="entry name" value="ATP/GTP-BINDING PROTEIN-RELATED"/>
    <property type="match status" value="1"/>
</dbReference>
<dbReference type="SUPFAM" id="SSF53167">
    <property type="entry name" value="Purine and uridine phosphorylases"/>
    <property type="match status" value="1"/>
</dbReference>
<feature type="repeat" description="ANK" evidence="1">
    <location>
        <begin position="880"/>
        <end position="912"/>
    </location>
</feature>
<feature type="domain" description="Nucleoside phosphorylase" evidence="3">
    <location>
        <begin position="60"/>
        <end position="283"/>
    </location>
</feature>
<feature type="compositionally biased region" description="Basic and acidic residues" evidence="2">
    <location>
        <begin position="781"/>
        <end position="820"/>
    </location>
</feature>